<keyword evidence="3" id="KW-1185">Reference proteome</keyword>
<evidence type="ECO:0000256" key="1">
    <source>
        <dbReference type="SAM" id="Phobius"/>
    </source>
</evidence>
<sequence length="203" mass="23278">MDFATELARNILVLTVYFIVVALVFNQAFQSLDKLVKFETDAAHLNQDLSKYQLEDFLVVKFSFADKYELDELKRLSMSIENKSKDVFVEIDWKQCFISDFDKRIRRAIRVIPGKNEAASQSPSTILPGQTLKEEISDEKIGSPLVSPKNLQAAADKNDYFYLRLFLKISEANTKGRTCNLRCQFIAKNLSWQKALVLALQPK</sequence>
<feature type="transmembrane region" description="Helical" evidence="1">
    <location>
        <begin position="7"/>
        <end position="25"/>
    </location>
</feature>
<gene>
    <name evidence="2" type="ORF">MC7420_4521</name>
</gene>
<dbReference type="STRING" id="118168.MC7420_4521"/>
<protein>
    <submittedName>
        <fullName evidence="2">Uncharacterized protein</fullName>
    </submittedName>
</protein>
<organism evidence="2 3">
    <name type="scientific">Coleofasciculus chthonoplastes PCC 7420</name>
    <dbReference type="NCBI Taxonomy" id="118168"/>
    <lineage>
        <taxon>Bacteria</taxon>
        <taxon>Bacillati</taxon>
        <taxon>Cyanobacteriota</taxon>
        <taxon>Cyanophyceae</taxon>
        <taxon>Coleofasciculales</taxon>
        <taxon>Coleofasciculaceae</taxon>
        <taxon>Coleofasciculus</taxon>
    </lineage>
</organism>
<dbReference type="OrthoDB" id="528201at2"/>
<dbReference type="HOGENOM" id="CLU_074556_0_0_3"/>
<accession>B4VNG3</accession>
<keyword evidence="1" id="KW-0812">Transmembrane</keyword>
<name>B4VNG3_9CYAN</name>
<proteinExistence type="predicted"/>
<reference evidence="2 3" key="1">
    <citation type="submission" date="2008-07" db="EMBL/GenBank/DDBJ databases">
        <authorList>
            <person name="Tandeau de Marsac N."/>
            <person name="Ferriera S."/>
            <person name="Johnson J."/>
            <person name="Kravitz S."/>
            <person name="Beeson K."/>
            <person name="Sutton G."/>
            <person name="Rogers Y.-H."/>
            <person name="Friedman R."/>
            <person name="Frazier M."/>
            <person name="Venter J.C."/>
        </authorList>
    </citation>
    <scope>NUCLEOTIDE SEQUENCE [LARGE SCALE GENOMIC DNA]</scope>
    <source>
        <strain evidence="2 3">PCC 7420</strain>
    </source>
</reference>
<dbReference type="AlphaFoldDB" id="B4VNG3"/>
<dbReference type="RefSeq" id="WP_006099999.1">
    <property type="nucleotide sequence ID" value="NZ_DS989846.1"/>
</dbReference>
<dbReference type="Proteomes" id="UP000003835">
    <property type="component" value="Unassembled WGS sequence"/>
</dbReference>
<keyword evidence="1" id="KW-0472">Membrane</keyword>
<dbReference type="eggNOG" id="ENOG5033174">
    <property type="taxonomic scope" value="Bacteria"/>
</dbReference>
<evidence type="ECO:0000313" key="3">
    <source>
        <dbReference type="Proteomes" id="UP000003835"/>
    </source>
</evidence>
<dbReference type="EMBL" id="DS989846">
    <property type="protein sequence ID" value="EDX76265.1"/>
    <property type="molecule type" value="Genomic_DNA"/>
</dbReference>
<keyword evidence="1" id="KW-1133">Transmembrane helix</keyword>
<evidence type="ECO:0000313" key="2">
    <source>
        <dbReference type="EMBL" id="EDX76265.1"/>
    </source>
</evidence>